<dbReference type="EMBL" id="JACORT010000010">
    <property type="protein sequence ID" value="MBC5785440.1"/>
    <property type="molecule type" value="Genomic_DNA"/>
</dbReference>
<name>A0A923SCY6_9BURK</name>
<proteinExistence type="predicted"/>
<protein>
    <submittedName>
        <fullName evidence="2">Uncharacterized protein</fullName>
    </submittedName>
</protein>
<sequence length="57" mass="5453">MGGARGRVPEGVTGSGAPSDYPGELQANESVQRAPGSGLDGGLGAPERATAAASGRT</sequence>
<keyword evidence="3" id="KW-1185">Reference proteome</keyword>
<dbReference type="Proteomes" id="UP000608513">
    <property type="component" value="Unassembled WGS sequence"/>
</dbReference>
<accession>A0A923SCY6</accession>
<dbReference type="RefSeq" id="WP_187078181.1">
    <property type="nucleotide sequence ID" value="NZ_JACORT010000010.1"/>
</dbReference>
<reference evidence="2" key="1">
    <citation type="submission" date="2020-08" db="EMBL/GenBank/DDBJ databases">
        <title>Ramlibacter sp. USB13 16S ribosomal RNA gene genome sequencing and assembly.</title>
        <authorList>
            <person name="Kang M."/>
        </authorList>
    </citation>
    <scope>NUCLEOTIDE SEQUENCE</scope>
    <source>
        <strain evidence="2">USB13</strain>
    </source>
</reference>
<gene>
    <name evidence="2" type="ORF">H8N03_21005</name>
</gene>
<evidence type="ECO:0000313" key="2">
    <source>
        <dbReference type="EMBL" id="MBC5785440.1"/>
    </source>
</evidence>
<evidence type="ECO:0000313" key="3">
    <source>
        <dbReference type="Proteomes" id="UP000608513"/>
    </source>
</evidence>
<evidence type="ECO:0000256" key="1">
    <source>
        <dbReference type="SAM" id="MobiDB-lite"/>
    </source>
</evidence>
<dbReference type="AlphaFoldDB" id="A0A923SCY6"/>
<comment type="caution">
    <text evidence="2">The sequence shown here is derived from an EMBL/GenBank/DDBJ whole genome shotgun (WGS) entry which is preliminary data.</text>
</comment>
<organism evidence="2 3">
    <name type="scientific">Ramlibacter cellulosilyticus</name>
    <dbReference type="NCBI Taxonomy" id="2764187"/>
    <lineage>
        <taxon>Bacteria</taxon>
        <taxon>Pseudomonadati</taxon>
        <taxon>Pseudomonadota</taxon>
        <taxon>Betaproteobacteria</taxon>
        <taxon>Burkholderiales</taxon>
        <taxon>Comamonadaceae</taxon>
        <taxon>Ramlibacter</taxon>
    </lineage>
</organism>
<feature type="region of interest" description="Disordered" evidence="1">
    <location>
        <begin position="1"/>
        <end position="57"/>
    </location>
</feature>